<evidence type="ECO:0000256" key="7">
    <source>
        <dbReference type="ARBA" id="ARBA00023242"/>
    </source>
</evidence>
<dbReference type="PANTHER" id="PTHR13437:SF2">
    <property type="entry name" value="NUCLEOPORIN P58_P45"/>
    <property type="match status" value="1"/>
</dbReference>
<dbReference type="GO" id="GO:0015031">
    <property type="term" value="P:protein transport"/>
    <property type="evidence" value="ECO:0007669"/>
    <property type="project" value="UniProtKB-KW"/>
</dbReference>
<keyword evidence="2" id="KW-0813">Transport</keyword>
<dbReference type="AlphaFoldDB" id="A0A8K1CKL0"/>
<proteinExistence type="predicted"/>
<comment type="caution">
    <text evidence="9">The sequence shown here is derived from an EMBL/GenBank/DDBJ whole genome shotgun (WGS) entry which is preliminary data.</text>
</comment>
<dbReference type="InterPro" id="IPR024882">
    <property type="entry name" value="NUP58/p45/49"/>
</dbReference>
<name>A0A8K1CKL0_PYTOL</name>
<keyword evidence="6" id="KW-0906">Nuclear pore complex</keyword>
<dbReference type="GO" id="GO:0008139">
    <property type="term" value="F:nuclear localization sequence binding"/>
    <property type="evidence" value="ECO:0007669"/>
    <property type="project" value="InterPro"/>
</dbReference>
<evidence type="ECO:0000256" key="8">
    <source>
        <dbReference type="SAM" id="MobiDB-lite"/>
    </source>
</evidence>
<evidence type="ECO:0000256" key="2">
    <source>
        <dbReference type="ARBA" id="ARBA00022448"/>
    </source>
</evidence>
<evidence type="ECO:0000256" key="3">
    <source>
        <dbReference type="ARBA" id="ARBA00022816"/>
    </source>
</evidence>
<evidence type="ECO:0000313" key="9">
    <source>
        <dbReference type="EMBL" id="TMW63957.1"/>
    </source>
</evidence>
<evidence type="ECO:0000256" key="6">
    <source>
        <dbReference type="ARBA" id="ARBA00023132"/>
    </source>
</evidence>
<comment type="subcellular location">
    <subcellularLocation>
        <location evidence="1">Nucleus</location>
        <location evidence="1">Nuclear pore complex</location>
    </subcellularLocation>
</comment>
<evidence type="ECO:0008006" key="11">
    <source>
        <dbReference type="Google" id="ProtNLM"/>
    </source>
</evidence>
<dbReference type="EMBL" id="SPLM01000042">
    <property type="protein sequence ID" value="TMW63957.1"/>
    <property type="molecule type" value="Genomic_DNA"/>
</dbReference>
<feature type="region of interest" description="Disordered" evidence="8">
    <location>
        <begin position="574"/>
        <end position="619"/>
    </location>
</feature>
<reference evidence="9" key="1">
    <citation type="submission" date="2019-03" db="EMBL/GenBank/DDBJ databases">
        <title>Long read genome sequence of the mycoparasitic Pythium oligandrum ATCC 38472 isolated from sugarbeet rhizosphere.</title>
        <authorList>
            <person name="Gaulin E."/>
        </authorList>
    </citation>
    <scope>NUCLEOTIDE SEQUENCE</scope>
    <source>
        <strain evidence="9">ATCC 38472_TT</strain>
    </source>
</reference>
<dbReference type="Proteomes" id="UP000794436">
    <property type="component" value="Unassembled WGS sequence"/>
</dbReference>
<evidence type="ECO:0000256" key="4">
    <source>
        <dbReference type="ARBA" id="ARBA00022927"/>
    </source>
</evidence>
<dbReference type="Pfam" id="PF15967">
    <property type="entry name" value="Nucleoporin_FG2"/>
    <property type="match status" value="1"/>
</dbReference>
<keyword evidence="5" id="KW-0811">Translocation</keyword>
<sequence length="619" mass="62629">MSFSFGSTAAAAPAASSGFSFGGGAAPATGTSSGFSFGGGAAAAPATSTAGSGFSFGATPSTATTGSTGFSFGGGAPTTSTAPATSAGGFGFGSTPSAAPATSSGFGFGATSAPASGSLFGSTATTATTGSSLFGGASTPSTTGSSLFGGSGATGSSLFGGGATTGSSLFGAPATAATPSAFGSGLGFGAQQQPAQPQPAITLETVFDTLPADVKKNITDFHQFLKEEDQSDAFLKTVSKGKLSDLDANLEQLEQDVLLRRNLQDRQATSVHNVRKDVKHLIHQVDTATLNLRSMSGESTSQRFYGIMRRVEMPSAYYWQLLTSFEERMEQIKTQIESVESEFQPLYEKHRRGESSSSQTVDPAMLQQILLSQNAALMQVAAHVAEVHERTEEMRQAFIRKMKEDLIKHGDKNLTTFKNPFDKKKKNASRESDIDTIRFKTSVAPTIVATQQAPQVQQPATTGFGFGTAAPAPAATGTTSLFAPTTLSTGTSSFGTSTPAASTTSLFAPTVSTGATPTTTTSTGFGFGGGLGSTAPAPITAPKQVSFNLGGTATPTGTTSNPGSMAFGFSSAPATPAAGASTGGFGSTTTSFLGASAGDKRGSTATSGAKTLRARQKKR</sequence>
<evidence type="ECO:0000256" key="5">
    <source>
        <dbReference type="ARBA" id="ARBA00023010"/>
    </source>
</evidence>
<evidence type="ECO:0000313" key="10">
    <source>
        <dbReference type="Proteomes" id="UP000794436"/>
    </source>
</evidence>
<keyword evidence="3" id="KW-0509">mRNA transport</keyword>
<dbReference type="GO" id="GO:0051028">
    <property type="term" value="P:mRNA transport"/>
    <property type="evidence" value="ECO:0007669"/>
    <property type="project" value="UniProtKB-KW"/>
</dbReference>
<protein>
    <recommendedName>
        <fullName evidence="11">Nucleoporin p58/p45</fullName>
    </recommendedName>
</protein>
<accession>A0A8K1CKL0</accession>
<dbReference type="OrthoDB" id="10263857at2759"/>
<dbReference type="PANTHER" id="PTHR13437">
    <property type="entry name" value="NUCLEOPORIN P58/P45 NUCLEOPORIN-LIKE PROTEIN 1"/>
    <property type="match status" value="1"/>
</dbReference>
<gene>
    <name evidence="9" type="ORF">Poli38472_014662</name>
</gene>
<keyword evidence="7" id="KW-0539">Nucleus</keyword>
<keyword evidence="4" id="KW-0653">Protein transport</keyword>
<feature type="compositionally biased region" description="Low complexity" evidence="8">
    <location>
        <begin position="587"/>
        <end position="597"/>
    </location>
</feature>
<evidence type="ECO:0000256" key="1">
    <source>
        <dbReference type="ARBA" id="ARBA00004567"/>
    </source>
</evidence>
<keyword evidence="10" id="KW-1185">Reference proteome</keyword>
<dbReference type="Gene3D" id="6.10.140.1350">
    <property type="match status" value="1"/>
</dbReference>
<dbReference type="GO" id="GO:0005643">
    <property type="term" value="C:nuclear pore"/>
    <property type="evidence" value="ECO:0007669"/>
    <property type="project" value="UniProtKB-SubCell"/>
</dbReference>
<organism evidence="9 10">
    <name type="scientific">Pythium oligandrum</name>
    <name type="common">Mycoparasitic fungus</name>
    <dbReference type="NCBI Taxonomy" id="41045"/>
    <lineage>
        <taxon>Eukaryota</taxon>
        <taxon>Sar</taxon>
        <taxon>Stramenopiles</taxon>
        <taxon>Oomycota</taxon>
        <taxon>Peronosporomycetes</taxon>
        <taxon>Pythiales</taxon>
        <taxon>Pythiaceae</taxon>
        <taxon>Pythium</taxon>
    </lineage>
</organism>
<dbReference type="GO" id="GO:0017056">
    <property type="term" value="F:structural constituent of nuclear pore"/>
    <property type="evidence" value="ECO:0007669"/>
    <property type="project" value="InterPro"/>
</dbReference>